<dbReference type="EMBL" id="NIDE01000011">
    <property type="protein sequence ID" value="OWK39054.1"/>
    <property type="molecule type" value="Genomic_DNA"/>
</dbReference>
<keyword evidence="2" id="KW-0732">Signal</keyword>
<feature type="chain" id="PRO_5012149440" evidence="2">
    <location>
        <begin position="24"/>
        <end position="175"/>
    </location>
</feature>
<reference evidence="4" key="1">
    <citation type="submission" date="2017-06" db="EMBL/GenBank/DDBJ databases">
        <title>Genome analysis of Fimbriiglobus ruber SP5, the first member of the order Planctomycetales with confirmed chitinolytic capability.</title>
        <authorList>
            <person name="Ravin N.V."/>
            <person name="Rakitin A.L."/>
            <person name="Ivanova A.A."/>
            <person name="Beletsky A.V."/>
            <person name="Kulichevskaya I.S."/>
            <person name="Mardanov A.V."/>
            <person name="Dedysh S.N."/>
        </authorList>
    </citation>
    <scope>NUCLEOTIDE SEQUENCE [LARGE SCALE GENOMIC DNA]</scope>
    <source>
        <strain evidence="4">SP5</strain>
    </source>
</reference>
<organism evidence="3 4">
    <name type="scientific">Fimbriiglobus ruber</name>
    <dbReference type="NCBI Taxonomy" id="1908690"/>
    <lineage>
        <taxon>Bacteria</taxon>
        <taxon>Pseudomonadati</taxon>
        <taxon>Planctomycetota</taxon>
        <taxon>Planctomycetia</taxon>
        <taxon>Gemmatales</taxon>
        <taxon>Gemmataceae</taxon>
        <taxon>Fimbriiglobus</taxon>
    </lineage>
</organism>
<proteinExistence type="predicted"/>
<name>A0A225DHA5_9BACT</name>
<dbReference type="AlphaFoldDB" id="A0A225DHA5"/>
<evidence type="ECO:0000256" key="2">
    <source>
        <dbReference type="SAM" id="SignalP"/>
    </source>
</evidence>
<accession>A0A225DHA5</accession>
<feature type="region of interest" description="Disordered" evidence="1">
    <location>
        <begin position="151"/>
        <end position="175"/>
    </location>
</feature>
<dbReference type="Proteomes" id="UP000214646">
    <property type="component" value="Unassembled WGS sequence"/>
</dbReference>
<dbReference type="RefSeq" id="WP_088257044.1">
    <property type="nucleotide sequence ID" value="NZ_NIDE01000011.1"/>
</dbReference>
<protein>
    <submittedName>
        <fullName evidence="3">Uncharacterized protein</fullName>
    </submittedName>
</protein>
<evidence type="ECO:0000256" key="1">
    <source>
        <dbReference type="SAM" id="MobiDB-lite"/>
    </source>
</evidence>
<evidence type="ECO:0000313" key="3">
    <source>
        <dbReference type="EMBL" id="OWK39054.1"/>
    </source>
</evidence>
<keyword evidence="4" id="KW-1185">Reference proteome</keyword>
<comment type="caution">
    <text evidence="3">The sequence shown here is derived from an EMBL/GenBank/DDBJ whole genome shotgun (WGS) entry which is preliminary data.</text>
</comment>
<evidence type="ECO:0000313" key="4">
    <source>
        <dbReference type="Proteomes" id="UP000214646"/>
    </source>
</evidence>
<feature type="signal peptide" evidence="2">
    <location>
        <begin position="1"/>
        <end position="23"/>
    </location>
</feature>
<sequence length="175" mass="18795">MTRFSRAAAVVVAVASGAIVAAAARWEPDSSDGYSRVIFTPSDSRDPGYARATAVAKRIAAKDAIVGALIRGELRLTLAVQQILALNREWPQIWPFEYDSSTGRSLEERVARLVIDAANGFLRRDPSRAAVAARLERELADAIRNGEIPIDGESPFPIPPFPAEAITSTAGRPAL</sequence>
<gene>
    <name evidence="3" type="ORF">FRUB_06136</name>
</gene>